<feature type="transmembrane region" description="Helical" evidence="1">
    <location>
        <begin position="218"/>
        <end position="244"/>
    </location>
</feature>
<keyword evidence="1" id="KW-1133">Transmembrane helix</keyword>
<sequence length="332" mass="36963">MIQHPAILALMTASLIVSGLLLYAGWFGMQILRNWDLTSGSELQLQLERRTYLIATIMSYALLFQSISLFLYLYTADGLHILFTGAMCAAGTLQVNSYGYPTLIMKLINCLLAGCWLIVNHADTKGYDYPLIKPKYFLLLGLVLLVLAETVLQFNYFLHLKGDLITSCCGSLFGSDKPSIAGELAGLPYRIMRPLFFSTMVVLFCCGIRLYLKGTGGYLYAVVSAFAFLVSLAALISFIGLYYYELPTHHCPFCILQKEYGYIGYLLYATLLGGMISGSSIGLLMPFRTRPSLAPFLPRLQQRLILVSLTCYLLFTALVSYRMLTANFRLGG</sequence>
<name>A0A1T4PBX9_9BACT</name>
<dbReference type="AlphaFoldDB" id="A0A1T4PBX9"/>
<reference evidence="3" key="1">
    <citation type="submission" date="2017-02" db="EMBL/GenBank/DDBJ databases">
        <authorList>
            <person name="Varghese N."/>
            <person name="Submissions S."/>
        </authorList>
    </citation>
    <scope>NUCLEOTIDE SEQUENCE [LARGE SCALE GENOMIC DNA]</scope>
    <source>
        <strain evidence="3">ATCC BAA-34</strain>
    </source>
</reference>
<feature type="transmembrane region" description="Helical" evidence="1">
    <location>
        <begin position="139"/>
        <end position="158"/>
    </location>
</feature>
<dbReference type="RefSeq" id="WP_078790214.1">
    <property type="nucleotide sequence ID" value="NZ_FUWR01000009.1"/>
</dbReference>
<feature type="transmembrane region" description="Helical" evidence="1">
    <location>
        <begin position="304"/>
        <end position="324"/>
    </location>
</feature>
<dbReference type="OrthoDB" id="9788139at2"/>
<accession>A0A1T4PBX9</accession>
<feature type="transmembrane region" description="Helical" evidence="1">
    <location>
        <begin position="103"/>
        <end position="119"/>
    </location>
</feature>
<feature type="transmembrane region" description="Helical" evidence="1">
    <location>
        <begin position="265"/>
        <end position="284"/>
    </location>
</feature>
<evidence type="ECO:0000313" key="2">
    <source>
        <dbReference type="EMBL" id="SJZ89034.1"/>
    </source>
</evidence>
<feature type="transmembrane region" description="Helical" evidence="1">
    <location>
        <begin position="52"/>
        <end position="73"/>
    </location>
</feature>
<feature type="transmembrane region" description="Helical" evidence="1">
    <location>
        <begin position="6"/>
        <end position="32"/>
    </location>
</feature>
<gene>
    <name evidence="2" type="ORF">SAMN02745119_01927</name>
</gene>
<dbReference type="Proteomes" id="UP000190102">
    <property type="component" value="Unassembled WGS sequence"/>
</dbReference>
<dbReference type="EMBL" id="FUWR01000009">
    <property type="protein sequence ID" value="SJZ89034.1"/>
    <property type="molecule type" value="Genomic_DNA"/>
</dbReference>
<proteinExistence type="predicted"/>
<keyword evidence="1" id="KW-0812">Transmembrane</keyword>
<organism evidence="2 3">
    <name type="scientific">Trichlorobacter thiogenes</name>
    <dbReference type="NCBI Taxonomy" id="115783"/>
    <lineage>
        <taxon>Bacteria</taxon>
        <taxon>Pseudomonadati</taxon>
        <taxon>Thermodesulfobacteriota</taxon>
        <taxon>Desulfuromonadia</taxon>
        <taxon>Geobacterales</taxon>
        <taxon>Geobacteraceae</taxon>
        <taxon>Trichlorobacter</taxon>
    </lineage>
</organism>
<dbReference type="STRING" id="115783.SAMN02745119_01927"/>
<feature type="transmembrane region" description="Helical" evidence="1">
    <location>
        <begin position="195"/>
        <end position="212"/>
    </location>
</feature>
<keyword evidence="3" id="KW-1185">Reference proteome</keyword>
<evidence type="ECO:0000256" key="1">
    <source>
        <dbReference type="SAM" id="Phobius"/>
    </source>
</evidence>
<keyword evidence="1" id="KW-0472">Membrane</keyword>
<evidence type="ECO:0000313" key="3">
    <source>
        <dbReference type="Proteomes" id="UP000190102"/>
    </source>
</evidence>
<protein>
    <submittedName>
        <fullName evidence="2">Uncharacterized protein</fullName>
    </submittedName>
</protein>